<reference evidence="1" key="2">
    <citation type="submission" date="2021-04" db="EMBL/GenBank/DDBJ databases">
        <title>Genome-wide patterns of bracovirus chromosomal integration into multiple host tissues during parasitism.</title>
        <authorList>
            <person name="Chebbi M.A.C."/>
        </authorList>
    </citation>
    <scope>NUCLEOTIDE SEQUENCE</scope>
    <source>
        <tissue evidence="1">Whole body</tissue>
    </source>
</reference>
<evidence type="ECO:0000313" key="2">
    <source>
        <dbReference type="Proteomes" id="UP000729913"/>
    </source>
</evidence>
<keyword evidence="2" id="KW-1185">Reference proteome</keyword>
<dbReference type="AlphaFoldDB" id="A0A8J5QPV1"/>
<evidence type="ECO:0000313" key="1">
    <source>
        <dbReference type="EMBL" id="KAG8038660.1"/>
    </source>
</evidence>
<protein>
    <submittedName>
        <fullName evidence="1">Uncharacterized protein</fullName>
    </submittedName>
</protein>
<sequence length="80" mass="9169">MIDPMHMVPLAILAIASQVRQIRCHQGTNEYPRLKLRTDMVHKISLNVAPSEICVSCAKSEKENTEQILHHICLNLFFIE</sequence>
<organism evidence="1 2">
    <name type="scientific">Cotesia typhae</name>
    <dbReference type="NCBI Taxonomy" id="2053667"/>
    <lineage>
        <taxon>Eukaryota</taxon>
        <taxon>Metazoa</taxon>
        <taxon>Ecdysozoa</taxon>
        <taxon>Arthropoda</taxon>
        <taxon>Hexapoda</taxon>
        <taxon>Insecta</taxon>
        <taxon>Pterygota</taxon>
        <taxon>Neoptera</taxon>
        <taxon>Endopterygota</taxon>
        <taxon>Hymenoptera</taxon>
        <taxon>Apocrita</taxon>
        <taxon>Ichneumonoidea</taxon>
        <taxon>Braconidae</taxon>
        <taxon>Microgastrinae</taxon>
        <taxon>Cotesia</taxon>
    </lineage>
</organism>
<gene>
    <name evidence="1" type="ORF">G9C98_007367</name>
</gene>
<comment type="caution">
    <text evidence="1">The sequence shown here is derived from an EMBL/GenBank/DDBJ whole genome shotgun (WGS) entry which is preliminary data.</text>
</comment>
<reference evidence="1" key="1">
    <citation type="submission" date="2020-03" db="EMBL/GenBank/DDBJ databases">
        <authorList>
            <person name="Chebbi M.A."/>
            <person name="Drezen J.M."/>
        </authorList>
    </citation>
    <scope>NUCLEOTIDE SEQUENCE</scope>
    <source>
        <tissue evidence="1">Whole body</tissue>
    </source>
</reference>
<accession>A0A8J5QPV1</accession>
<dbReference type="EMBL" id="JAAOIC020000042">
    <property type="protein sequence ID" value="KAG8038660.1"/>
    <property type="molecule type" value="Genomic_DNA"/>
</dbReference>
<name>A0A8J5QPV1_9HYME</name>
<proteinExistence type="predicted"/>
<dbReference type="Proteomes" id="UP000729913">
    <property type="component" value="Unassembled WGS sequence"/>
</dbReference>